<evidence type="ECO:0000313" key="2">
    <source>
        <dbReference type="Proteomes" id="UP001056120"/>
    </source>
</evidence>
<comment type="caution">
    <text evidence="1">The sequence shown here is derived from an EMBL/GenBank/DDBJ whole genome shotgun (WGS) entry which is preliminary data.</text>
</comment>
<organism evidence="1 2">
    <name type="scientific">Smallanthus sonchifolius</name>
    <dbReference type="NCBI Taxonomy" id="185202"/>
    <lineage>
        <taxon>Eukaryota</taxon>
        <taxon>Viridiplantae</taxon>
        <taxon>Streptophyta</taxon>
        <taxon>Embryophyta</taxon>
        <taxon>Tracheophyta</taxon>
        <taxon>Spermatophyta</taxon>
        <taxon>Magnoliopsida</taxon>
        <taxon>eudicotyledons</taxon>
        <taxon>Gunneridae</taxon>
        <taxon>Pentapetalae</taxon>
        <taxon>asterids</taxon>
        <taxon>campanulids</taxon>
        <taxon>Asterales</taxon>
        <taxon>Asteraceae</taxon>
        <taxon>Asteroideae</taxon>
        <taxon>Heliantheae alliance</taxon>
        <taxon>Millerieae</taxon>
        <taxon>Smallanthus</taxon>
    </lineage>
</organism>
<dbReference type="EMBL" id="CM042035">
    <property type="protein sequence ID" value="KAI3754216.1"/>
    <property type="molecule type" value="Genomic_DNA"/>
</dbReference>
<gene>
    <name evidence="1" type="ORF">L1987_53995</name>
</gene>
<name>A0ACB9E609_9ASTR</name>
<reference evidence="1 2" key="2">
    <citation type="journal article" date="2022" name="Mol. Ecol. Resour.">
        <title>The genomes of chicory, endive, great burdock and yacon provide insights into Asteraceae paleo-polyploidization history and plant inulin production.</title>
        <authorList>
            <person name="Fan W."/>
            <person name="Wang S."/>
            <person name="Wang H."/>
            <person name="Wang A."/>
            <person name="Jiang F."/>
            <person name="Liu H."/>
            <person name="Zhao H."/>
            <person name="Xu D."/>
            <person name="Zhang Y."/>
        </authorList>
    </citation>
    <scope>NUCLEOTIDE SEQUENCE [LARGE SCALE GENOMIC DNA]</scope>
    <source>
        <strain evidence="2">cv. Yunnan</strain>
        <tissue evidence="1">Leaves</tissue>
    </source>
</reference>
<proteinExistence type="predicted"/>
<sequence length="421" mass="47345">MDSLPHSVLLHILSLLDDSADVACCRVASKAFNTVFPGFRSINLDWPFNSSSRVSKPQRVKHFKRVFLGLISKLESVESVSLHIRRPLTRHLSLTDGDFAKQWLPRVSGSLKSLSISECARDCGSNVLQLLSEYCHNLVSLKLCFVYLHLDNLNPMPMLTSLTLSYLHIKDQHLNQLINCLPNLQVLQLHKISLFTFDEPPSLTLITPNLITLTIDHIDSIEIHVEAPMLSDLYLRLGILSHFGSLTIKKFESLKTLCIDSPYIGSILSEFPITKTMEHLQLDSGKEIPKDPTDLKLNLRKVFTIFPNMASLCICSGVWSELEACLNPQGWEILDGMKGLEIICAYLELADPSLTFSCVARVLDQCVGLLEVSLLIHADVDNTVSKSFMSKCMAHWPGLVWNWGIWSVEMEDSWITDNISN</sequence>
<reference evidence="2" key="1">
    <citation type="journal article" date="2022" name="Mol. Ecol. Resour.">
        <title>The genomes of chicory, endive, great burdock and yacon provide insights into Asteraceae palaeo-polyploidization history and plant inulin production.</title>
        <authorList>
            <person name="Fan W."/>
            <person name="Wang S."/>
            <person name="Wang H."/>
            <person name="Wang A."/>
            <person name="Jiang F."/>
            <person name="Liu H."/>
            <person name="Zhao H."/>
            <person name="Xu D."/>
            <person name="Zhang Y."/>
        </authorList>
    </citation>
    <scope>NUCLEOTIDE SEQUENCE [LARGE SCALE GENOMIC DNA]</scope>
    <source>
        <strain evidence="2">cv. Yunnan</strain>
    </source>
</reference>
<dbReference type="Proteomes" id="UP001056120">
    <property type="component" value="Linkage Group LG18"/>
</dbReference>
<evidence type="ECO:0000313" key="1">
    <source>
        <dbReference type="EMBL" id="KAI3754216.1"/>
    </source>
</evidence>
<accession>A0ACB9E609</accession>
<protein>
    <submittedName>
        <fullName evidence="1">Uncharacterized protein</fullName>
    </submittedName>
</protein>
<keyword evidence="2" id="KW-1185">Reference proteome</keyword>